<comment type="subcellular location">
    <subcellularLocation>
        <location evidence="1">Cell membrane</location>
        <topology evidence="1">Multi-pass membrane protein</topology>
    </subcellularLocation>
</comment>
<evidence type="ECO:0000256" key="2">
    <source>
        <dbReference type="ARBA" id="ARBA00022475"/>
    </source>
</evidence>
<feature type="transmembrane region" description="Helical" evidence="6">
    <location>
        <begin position="161"/>
        <end position="187"/>
    </location>
</feature>
<dbReference type="EMBL" id="JAATJC010000001">
    <property type="protein sequence ID" value="NJC05275.1"/>
    <property type="molecule type" value="Genomic_DNA"/>
</dbReference>
<feature type="transmembrane region" description="Helical" evidence="6">
    <location>
        <begin position="121"/>
        <end position="140"/>
    </location>
</feature>
<keyword evidence="4 6" id="KW-1133">Transmembrane helix</keyword>
<name>A0A7X5Y7F2_9SPHN</name>
<evidence type="ECO:0000256" key="5">
    <source>
        <dbReference type="ARBA" id="ARBA00023136"/>
    </source>
</evidence>
<evidence type="ECO:0000256" key="1">
    <source>
        <dbReference type="ARBA" id="ARBA00004651"/>
    </source>
</evidence>
<reference evidence="7 8" key="1">
    <citation type="submission" date="2020-03" db="EMBL/GenBank/DDBJ databases">
        <title>Genomic Encyclopedia of Type Strains, Phase IV (KMG-IV): sequencing the most valuable type-strain genomes for metagenomic binning, comparative biology and taxonomic classification.</title>
        <authorList>
            <person name="Goeker M."/>
        </authorList>
    </citation>
    <scope>NUCLEOTIDE SEQUENCE [LARGE SCALE GENOMIC DNA]</scope>
    <source>
        <strain evidence="7 8">DSM 16846</strain>
    </source>
</reference>
<sequence length="360" mass="38499">MQDISPQSPEARRKRLAALQARFGTQVVERVKPGTKPFEVAKRVLIGVYNDGFIHAGNIAYLSLLSMFPFFILAAAVAQLLGSSEGAQAAVVNVLGSLPPSIANVLREPVAEVLTARQGPLLWFGALVGLWTASSFIETIRDILRRAYGVKYTAPFWEYRLISALFMLGLILLLMISLAATVLLSSIEAFIVAKVPGLAEVESTLTLVRIVPAAALYLTVYLTFVVLTPSRYRKRGCRKWPGALLVTLWWVGTATLLPKAISLAGGYDLTYGSLAGVMIALLFFFTVGLGVVMGAELNAGLAETDAKALEGEQYAGPHAATLEVEEPEPGEKVTIKPSQVDEVPATAEAALAAAEEGKIA</sequence>
<feature type="transmembrane region" description="Helical" evidence="6">
    <location>
        <begin position="207"/>
        <end position="228"/>
    </location>
</feature>
<keyword evidence="8" id="KW-1185">Reference proteome</keyword>
<dbReference type="Proteomes" id="UP000558192">
    <property type="component" value="Unassembled WGS sequence"/>
</dbReference>
<keyword evidence="2" id="KW-1003">Cell membrane</keyword>
<feature type="transmembrane region" description="Helical" evidence="6">
    <location>
        <begin position="240"/>
        <end position="257"/>
    </location>
</feature>
<evidence type="ECO:0000313" key="7">
    <source>
        <dbReference type="EMBL" id="NJC05275.1"/>
    </source>
</evidence>
<dbReference type="InterPro" id="IPR017039">
    <property type="entry name" value="Virul_fac_BrkB"/>
</dbReference>
<feature type="transmembrane region" description="Helical" evidence="6">
    <location>
        <begin position="269"/>
        <end position="292"/>
    </location>
</feature>
<protein>
    <submittedName>
        <fullName evidence="7">Membrane protein</fullName>
    </submittedName>
</protein>
<dbReference type="AlphaFoldDB" id="A0A7X5Y7F2"/>
<evidence type="ECO:0000256" key="6">
    <source>
        <dbReference type="SAM" id="Phobius"/>
    </source>
</evidence>
<accession>A0A7X5Y7F2</accession>
<dbReference type="PANTHER" id="PTHR30213">
    <property type="entry name" value="INNER MEMBRANE PROTEIN YHJD"/>
    <property type="match status" value="1"/>
</dbReference>
<dbReference type="PANTHER" id="PTHR30213:SF0">
    <property type="entry name" value="UPF0761 MEMBRANE PROTEIN YIHY"/>
    <property type="match status" value="1"/>
</dbReference>
<gene>
    <name evidence="7" type="ORF">GGQ97_001068</name>
</gene>
<dbReference type="RefSeq" id="WP_168067988.1">
    <property type="nucleotide sequence ID" value="NZ_JAATJC010000001.1"/>
</dbReference>
<evidence type="ECO:0000313" key="8">
    <source>
        <dbReference type="Proteomes" id="UP000558192"/>
    </source>
</evidence>
<evidence type="ECO:0000256" key="3">
    <source>
        <dbReference type="ARBA" id="ARBA00022692"/>
    </source>
</evidence>
<evidence type="ECO:0000256" key="4">
    <source>
        <dbReference type="ARBA" id="ARBA00022989"/>
    </source>
</evidence>
<keyword evidence="5 6" id="KW-0472">Membrane</keyword>
<dbReference type="GO" id="GO:0005886">
    <property type="term" value="C:plasma membrane"/>
    <property type="evidence" value="ECO:0007669"/>
    <property type="project" value="UniProtKB-SubCell"/>
</dbReference>
<feature type="transmembrane region" description="Helical" evidence="6">
    <location>
        <begin position="59"/>
        <end position="81"/>
    </location>
</feature>
<comment type="caution">
    <text evidence="7">The sequence shown here is derived from an EMBL/GenBank/DDBJ whole genome shotgun (WGS) entry which is preliminary data.</text>
</comment>
<organism evidence="7 8">
    <name type="scientific">Sphingomonas kaistensis</name>
    <dbReference type="NCBI Taxonomy" id="298708"/>
    <lineage>
        <taxon>Bacteria</taxon>
        <taxon>Pseudomonadati</taxon>
        <taxon>Pseudomonadota</taxon>
        <taxon>Alphaproteobacteria</taxon>
        <taxon>Sphingomonadales</taxon>
        <taxon>Sphingomonadaceae</taxon>
        <taxon>Sphingomonas</taxon>
    </lineage>
</organism>
<keyword evidence="3 6" id="KW-0812">Transmembrane</keyword>
<proteinExistence type="predicted"/>
<dbReference type="Pfam" id="PF03631">
    <property type="entry name" value="Virul_fac_BrkB"/>
    <property type="match status" value="1"/>
</dbReference>